<reference evidence="1 2" key="1">
    <citation type="submission" date="2016-07" db="EMBL/GenBank/DDBJ databases">
        <title>Developing Vibrio natriegens as a novel, fast-growing host for biotechnology.</title>
        <authorList>
            <person name="Weinstock M.T."/>
            <person name="Hesek E.D."/>
            <person name="Wilson C.M."/>
            <person name="Gibson D.G."/>
        </authorList>
    </citation>
    <scope>NUCLEOTIDE SEQUENCE [LARGE SCALE GENOMIC DNA]</scope>
    <source>
        <strain evidence="1 2">ATCC 14048</strain>
    </source>
</reference>
<accession>A0AAN0Y8A0</accession>
<protein>
    <submittedName>
        <fullName evidence="1">Uncharacterized protein</fullName>
    </submittedName>
</protein>
<dbReference type="Proteomes" id="UP000092741">
    <property type="component" value="Chromosome 2"/>
</dbReference>
<dbReference type="KEGG" id="vna:PN96_21650"/>
<organism evidence="1 2">
    <name type="scientific">Vibrio natriegens NBRC 15636 = ATCC 14048 = DSM 759</name>
    <dbReference type="NCBI Taxonomy" id="1219067"/>
    <lineage>
        <taxon>Bacteria</taxon>
        <taxon>Pseudomonadati</taxon>
        <taxon>Pseudomonadota</taxon>
        <taxon>Gammaproteobacteria</taxon>
        <taxon>Vibrionales</taxon>
        <taxon>Vibrionaceae</taxon>
        <taxon>Vibrio</taxon>
    </lineage>
</organism>
<name>A0AAN0Y8A0_VIBNA</name>
<keyword evidence="2" id="KW-1185">Reference proteome</keyword>
<dbReference type="EMBL" id="CP016346">
    <property type="protein sequence ID" value="ANQ15641.1"/>
    <property type="molecule type" value="Genomic_DNA"/>
</dbReference>
<dbReference type="AlphaFoldDB" id="A0AAN0Y8A0"/>
<proteinExistence type="predicted"/>
<gene>
    <name evidence="1" type="ORF">BA890_17145</name>
</gene>
<evidence type="ECO:0000313" key="1">
    <source>
        <dbReference type="EMBL" id="ANQ15641.1"/>
    </source>
</evidence>
<dbReference type="RefSeq" id="WP_024372967.1">
    <property type="nucleotide sequence ID" value="NZ_JAWXXM010000002.1"/>
</dbReference>
<sequence>MNRDTKKQILAVMAPYHKRGIPFRRKQIKRLIAILDDIFIHEPYLGERLQKVGKRQIIGYWQRTRCETAQVRAEKYAILKLFFEMAQLTGRVPRPK</sequence>
<evidence type="ECO:0000313" key="2">
    <source>
        <dbReference type="Proteomes" id="UP000092741"/>
    </source>
</evidence>